<feature type="domain" description="Fibronectin type-III" evidence="5">
    <location>
        <begin position="611"/>
        <end position="709"/>
    </location>
</feature>
<feature type="compositionally biased region" description="Polar residues" evidence="4">
    <location>
        <begin position="1277"/>
        <end position="1286"/>
    </location>
</feature>
<proteinExistence type="inferred from homology"/>
<sequence length="1302" mass="146857">MSDSETIELACLGRPFQLGMLYDCRRDVLIPGITLWDAEMLQKNINVRPQPNTDFKIIASDSSEDKVEALKVSASLEASFLCGLVSVKGSADFLNDKKKSRHQSRVTLQYRTTSRFEQLTMEHLGAGNVKHCNVFQEGSATHVVTALLYGAQAFFIFDREVSSNENHQEIQGDLQASIKKIPLISVEGKASLKMSESEKKKINKFSCTFHGDFALENNPVSYADAIKVYSELPKLLGEHGENAVPMTVWLYPLKKLDSAAAQLVREISVSLVRHAQRIMDELDNCDIQCQDLMRDNVAIQFPEIKTKIRKFKDLCSEYKIVFKKDLCKLLPSIRGGGKEEQELADALTDKERSPFQGALVQKHLNEREREMNVIRSYLEIMKEVPVLSSSNDLDKVVLKASNNYVVAFALSSLNEKEPYLSDLENYLKKQSCNNGEQVSYDQDSSKKIEKWFSSGDVTTLTRETIQSFLDFKEANKERKNIEFCIASIPDELNTASSIHVYERGRLMSSQYEPPSKPPKPVFLSAEHDCVHLQIKPPDHGVSSVASYCISYQSAQSPEWTEVFTDGVSDQVTVKQLQPHKEYCFNCKAVCRPGVSLTSDTTSFFKTRPCAPPGAPIVKRVESESATVAWDVPTSVGEDVLVTGYVLEFRECTKDQENEKPWKSVKSTNRECTLQGLKEDTIYTIRVFANCGNDGVSLSSPETVFSASFKGKQSKKDGSASLLNQSIRIKRGNPVIHALILHKKLAENLSFNQYVFGRKVEDVKNKVILLVGSTGAGKTTLINVMINYIMGVKWQDSYRFKLINEVTNRSQAESQTYNVSSYELYNQPGFQIPYSLTIVDTPGFGDTRGITHDKLITEQVKSFLCSPLGIDHIDAICFVVQASLARLSANQRYIFDSILSIFGKDVAENILILVTFADGKDIPVLEAIKAADLPCQKNKKGQPTHFNFNNSAVYADKKVEEPTTSDSDSDDNDDEDDKLTELVWDKTFKQMKAFFKALGAIESKDLTMTIKVLEERERLEKAMTSLTPQITAGLSKMSEIKKFKQCLENESDNMAQNEDFEQDVEVMKANRTPVNCFTMNCNTCFFTCHSNCFLPAEDSVQTCAVMEAGYCIICPENCHYSAHSKENFMWTYETKIEKKTIKELKDNFMKAKGKFMDSKQILDALEEELHGIEEKLRKLIKLSSDCLRRLDETALKPKSLSTAEYLEILIKTEKEEKSPGFEDRIVGLEKMKQETLILEKIAKGENLLETERRIMEEREKRMKTVALKIMRMKKAVTAFQSQSNQKTSDQKDGSACLEGQEMS</sequence>
<organism evidence="6 7">
    <name type="scientific">Culter alburnus</name>
    <name type="common">Topmouth culter</name>
    <dbReference type="NCBI Taxonomy" id="194366"/>
    <lineage>
        <taxon>Eukaryota</taxon>
        <taxon>Metazoa</taxon>
        <taxon>Chordata</taxon>
        <taxon>Craniata</taxon>
        <taxon>Vertebrata</taxon>
        <taxon>Euteleostomi</taxon>
        <taxon>Actinopterygii</taxon>
        <taxon>Neopterygii</taxon>
        <taxon>Teleostei</taxon>
        <taxon>Ostariophysi</taxon>
        <taxon>Cypriniformes</taxon>
        <taxon>Xenocyprididae</taxon>
        <taxon>Xenocypridinae</taxon>
        <taxon>Culter</taxon>
    </lineage>
</organism>
<dbReference type="InterPro" id="IPR003961">
    <property type="entry name" value="FN3_dom"/>
</dbReference>
<dbReference type="Proteomes" id="UP001479290">
    <property type="component" value="Unassembled WGS sequence"/>
</dbReference>
<dbReference type="InterPro" id="IPR013783">
    <property type="entry name" value="Ig-like_fold"/>
</dbReference>
<dbReference type="PANTHER" id="PTHR31594:SF16">
    <property type="entry name" value="SI:CH211-281L24.3"/>
    <property type="match status" value="1"/>
</dbReference>
<dbReference type="InterPro" id="IPR048997">
    <property type="entry name" value="Stonustoxin-like_helical"/>
</dbReference>
<keyword evidence="3" id="KW-0175">Coiled coil</keyword>
<dbReference type="InterPro" id="IPR036116">
    <property type="entry name" value="FN3_sf"/>
</dbReference>
<dbReference type="SUPFAM" id="SSF52540">
    <property type="entry name" value="P-loop containing nucleoside triphosphate hydrolases"/>
    <property type="match status" value="1"/>
</dbReference>
<comment type="similarity">
    <text evidence="1">Belongs to the TRAFAC class TrmE-Era-EngA-EngB-Septin-like GTPase superfamily. AIG1/Toc34/Toc159-like paraseptin GTPase family. IAN subfamily.</text>
</comment>
<dbReference type="PANTHER" id="PTHR31594">
    <property type="entry name" value="AIG1-TYPE G DOMAIN-CONTAINING PROTEIN"/>
    <property type="match status" value="1"/>
</dbReference>
<evidence type="ECO:0000256" key="1">
    <source>
        <dbReference type="ARBA" id="ARBA00008535"/>
    </source>
</evidence>
<dbReference type="Gene3D" id="3.40.50.300">
    <property type="entry name" value="P-loop containing nucleotide triphosphate hydrolases"/>
    <property type="match status" value="1"/>
</dbReference>
<reference evidence="6 7" key="1">
    <citation type="submission" date="2024-05" db="EMBL/GenBank/DDBJ databases">
        <title>A high-quality chromosomal-level genome assembly of Topmouth culter (Culter alburnus).</title>
        <authorList>
            <person name="Zhao H."/>
        </authorList>
    </citation>
    <scope>NUCLEOTIDE SEQUENCE [LARGE SCALE GENOMIC DNA]</scope>
    <source>
        <strain evidence="6">CATC2023</strain>
        <tissue evidence="6">Muscle</tissue>
    </source>
</reference>
<feature type="coiled-coil region" evidence="3">
    <location>
        <begin position="1154"/>
        <end position="1181"/>
    </location>
</feature>
<evidence type="ECO:0000256" key="3">
    <source>
        <dbReference type="SAM" id="Coils"/>
    </source>
</evidence>
<evidence type="ECO:0000259" key="5">
    <source>
        <dbReference type="PROSITE" id="PS50853"/>
    </source>
</evidence>
<feature type="domain" description="Fibronectin type-III" evidence="5">
    <location>
        <begin position="513"/>
        <end position="609"/>
    </location>
</feature>
<dbReference type="InterPro" id="IPR027417">
    <property type="entry name" value="P-loop_NTPase"/>
</dbReference>
<dbReference type="Pfam" id="PF21109">
    <property type="entry name" value="Stonustoxin_helical"/>
    <property type="match status" value="1"/>
</dbReference>
<dbReference type="InterPro" id="IPR052090">
    <property type="entry name" value="Cytolytic_pore-forming_toxin"/>
</dbReference>
<gene>
    <name evidence="6" type="ORF">ABG768_013523</name>
</gene>
<dbReference type="InterPro" id="IPR006703">
    <property type="entry name" value="G_AIG1"/>
</dbReference>
<dbReference type="Pfam" id="PF18078">
    <property type="entry name" value="Thioredoxin_11"/>
    <property type="match status" value="1"/>
</dbReference>
<dbReference type="SMART" id="SM00060">
    <property type="entry name" value="FN3"/>
    <property type="match status" value="2"/>
</dbReference>
<keyword evidence="7" id="KW-1185">Reference proteome</keyword>
<dbReference type="FunFam" id="3.40.50.300:FF:002049">
    <property type="entry name" value="Si:ch73-170d6.2"/>
    <property type="match status" value="1"/>
</dbReference>
<comment type="caution">
    <text evidence="6">The sequence shown here is derived from an EMBL/GenBank/DDBJ whole genome shotgun (WGS) entry which is preliminary data.</text>
</comment>
<accession>A0AAW2B2E4</accession>
<keyword evidence="2" id="KW-0547">Nucleotide-binding</keyword>
<evidence type="ECO:0000313" key="6">
    <source>
        <dbReference type="EMBL" id="KAK9980139.1"/>
    </source>
</evidence>
<dbReference type="Pfam" id="PF04548">
    <property type="entry name" value="AIG1"/>
    <property type="match status" value="1"/>
</dbReference>
<dbReference type="PROSITE" id="PS50853">
    <property type="entry name" value="FN3"/>
    <property type="match status" value="2"/>
</dbReference>
<evidence type="ECO:0000256" key="4">
    <source>
        <dbReference type="SAM" id="MobiDB-lite"/>
    </source>
</evidence>
<dbReference type="GO" id="GO:0005525">
    <property type="term" value="F:GTP binding"/>
    <property type="evidence" value="ECO:0007669"/>
    <property type="project" value="InterPro"/>
</dbReference>
<feature type="region of interest" description="Disordered" evidence="4">
    <location>
        <begin position="1277"/>
        <end position="1302"/>
    </location>
</feature>
<evidence type="ECO:0000256" key="2">
    <source>
        <dbReference type="ARBA" id="ARBA00022741"/>
    </source>
</evidence>
<name>A0AAW2B2E4_CULAL</name>
<evidence type="ECO:0000313" key="7">
    <source>
        <dbReference type="Proteomes" id="UP001479290"/>
    </source>
</evidence>
<dbReference type="InterPro" id="IPR040581">
    <property type="entry name" value="Thioredoxin_11"/>
</dbReference>
<dbReference type="CDD" id="cd00882">
    <property type="entry name" value="Ras_like_GTPase"/>
    <property type="match status" value="1"/>
</dbReference>
<dbReference type="Gene3D" id="2.60.40.10">
    <property type="entry name" value="Immunoglobulins"/>
    <property type="match status" value="2"/>
</dbReference>
<dbReference type="SUPFAM" id="SSF49265">
    <property type="entry name" value="Fibronectin type III"/>
    <property type="match status" value="1"/>
</dbReference>
<dbReference type="EMBL" id="JAWDJR010000002">
    <property type="protein sequence ID" value="KAK9980139.1"/>
    <property type="molecule type" value="Genomic_DNA"/>
</dbReference>
<protein>
    <recommendedName>
        <fullName evidence="5">Fibronectin type-III domain-containing protein</fullName>
    </recommendedName>
</protein>
<dbReference type="Pfam" id="PF00041">
    <property type="entry name" value="fn3"/>
    <property type="match status" value="1"/>
</dbReference>
<dbReference type="CDD" id="cd00063">
    <property type="entry name" value="FN3"/>
    <property type="match status" value="2"/>
</dbReference>